<dbReference type="STRING" id="1777138.AWB77_06298"/>
<gene>
    <name evidence="1" type="ORF">AWB77_06298</name>
</gene>
<reference evidence="1" key="1">
    <citation type="submission" date="2016-01" db="EMBL/GenBank/DDBJ databases">
        <authorList>
            <person name="Peeters C."/>
        </authorList>
    </citation>
    <scope>NUCLEOTIDE SEQUENCE</scope>
    <source>
        <strain evidence="1">LMG 29320</strain>
    </source>
</reference>
<name>A0A158E2Z8_9BURK</name>
<accession>A0A158E2Z8</accession>
<evidence type="ECO:0000313" key="2">
    <source>
        <dbReference type="Proteomes" id="UP000054903"/>
    </source>
</evidence>
<sequence length="80" mass="9718">MPLPSFLPVSYHERRALWCRYRARDPDVQRLVLEVQRFRGVVDEAYQRQQVIEKCWREEGHGQLVALEKLRLLLNNERTR</sequence>
<protein>
    <submittedName>
        <fullName evidence="1">Uncharacterized protein</fullName>
    </submittedName>
</protein>
<proteinExistence type="predicted"/>
<dbReference type="Proteomes" id="UP000054903">
    <property type="component" value="Unassembled WGS sequence"/>
</dbReference>
<dbReference type="AlphaFoldDB" id="A0A158E2Z8"/>
<dbReference type="EMBL" id="FCNX02000022">
    <property type="protein sequence ID" value="SAL01208.1"/>
    <property type="molecule type" value="Genomic_DNA"/>
</dbReference>
<comment type="caution">
    <text evidence="1">The sequence shown here is derived from an EMBL/GenBank/DDBJ whole genome shotgun (WGS) entry which is preliminary data.</text>
</comment>
<organism evidence="1 2">
    <name type="scientific">Caballeronia fortuita</name>
    <dbReference type="NCBI Taxonomy" id="1777138"/>
    <lineage>
        <taxon>Bacteria</taxon>
        <taxon>Pseudomonadati</taxon>
        <taxon>Pseudomonadota</taxon>
        <taxon>Betaproteobacteria</taxon>
        <taxon>Burkholderiales</taxon>
        <taxon>Burkholderiaceae</taxon>
        <taxon>Caballeronia</taxon>
    </lineage>
</organism>
<keyword evidence="2" id="KW-1185">Reference proteome</keyword>
<evidence type="ECO:0000313" key="1">
    <source>
        <dbReference type="EMBL" id="SAL01208.1"/>
    </source>
</evidence>